<comment type="caution">
    <text evidence="2">The sequence shown here is derived from an EMBL/GenBank/DDBJ whole genome shotgun (WGS) entry which is preliminary data.</text>
</comment>
<evidence type="ECO:0000313" key="2">
    <source>
        <dbReference type="EMBL" id="KUJ73812.1"/>
    </source>
</evidence>
<dbReference type="EMBL" id="LQBP01000017">
    <property type="protein sequence ID" value="KUJ73812.1"/>
    <property type="molecule type" value="Genomic_DNA"/>
</dbReference>
<evidence type="ECO:0000256" key="1">
    <source>
        <dbReference type="SAM" id="SignalP"/>
    </source>
</evidence>
<keyword evidence="1" id="KW-0732">Signal</keyword>
<evidence type="ECO:0000313" key="3">
    <source>
        <dbReference type="Proteomes" id="UP000053690"/>
    </source>
</evidence>
<dbReference type="Proteomes" id="UP000053690">
    <property type="component" value="Unassembled WGS sequence"/>
</dbReference>
<reference evidence="3" key="1">
    <citation type="submission" date="2015-12" db="EMBL/GenBank/DDBJ databases">
        <authorList>
            <person name="Zhang G."/>
            <person name="Stingl U."/>
        </authorList>
    </citation>
    <scope>NUCLEOTIDE SEQUENCE [LARGE SCALE GENOMIC DNA]</scope>
    <source>
        <strain evidence="3">ZGT108</strain>
    </source>
</reference>
<dbReference type="AlphaFoldDB" id="A0A0X3TDE3"/>
<dbReference type="OrthoDB" id="6555107at2"/>
<keyword evidence="3" id="KW-1185">Reference proteome</keyword>
<dbReference type="SUPFAM" id="SSF56925">
    <property type="entry name" value="OMPA-like"/>
    <property type="match status" value="1"/>
</dbReference>
<dbReference type="InterPro" id="IPR011250">
    <property type="entry name" value="OMP/PagP_B-barrel"/>
</dbReference>
<accession>A0A0X3TDE3</accession>
<protein>
    <recommendedName>
        <fullName evidence="4">Outer membrane protein beta-barrel domain-containing protein</fullName>
    </recommendedName>
</protein>
<dbReference type="Gene3D" id="2.40.160.20">
    <property type="match status" value="1"/>
</dbReference>
<name>A0A0X3TDE3_9RHOB</name>
<dbReference type="STRING" id="1685378.AVO44_19810"/>
<feature type="chain" id="PRO_5007053947" description="Outer membrane protein beta-barrel domain-containing protein" evidence="1">
    <location>
        <begin position="28"/>
        <end position="246"/>
    </location>
</feature>
<evidence type="ECO:0008006" key="4">
    <source>
        <dbReference type="Google" id="ProtNLM"/>
    </source>
</evidence>
<gene>
    <name evidence="2" type="ORF">AVO44_19810</name>
</gene>
<dbReference type="RefSeq" id="WP_068341009.1">
    <property type="nucleotide sequence ID" value="NZ_LQBP01000017.1"/>
</dbReference>
<sequence>MIIKKTGLRNFLSAVGALAASATVANAQDSRWTYAASIYLFAAETTTQIGSVESKLSFSDALENLDMAFMGAFEASNDQWSFGLDYMYTNLGFTGDTPGNVFSGAETNLKTQILTGFVAYRVLENQNASVDVAGGFRYFDTETELNLVGGPPVPSVTASEDWIDPIIGVRANMRFSDRWSGTAFLDYGGFDGDSETWQVLLSADYALNENWDLRFGYRYLDVENTISGTDFSFEQSGPIFGATYRF</sequence>
<proteinExistence type="predicted"/>
<organism evidence="2 3">
    <name type="scientific">Ruegeria profundi</name>
    <dbReference type="NCBI Taxonomy" id="1685378"/>
    <lineage>
        <taxon>Bacteria</taxon>
        <taxon>Pseudomonadati</taxon>
        <taxon>Pseudomonadota</taxon>
        <taxon>Alphaproteobacteria</taxon>
        <taxon>Rhodobacterales</taxon>
        <taxon>Roseobacteraceae</taxon>
        <taxon>Ruegeria</taxon>
    </lineage>
</organism>
<feature type="signal peptide" evidence="1">
    <location>
        <begin position="1"/>
        <end position="27"/>
    </location>
</feature>